<organism evidence="1 2">
    <name type="scientific">Rattus norvegicus</name>
    <name type="common">Rat</name>
    <dbReference type="NCBI Taxonomy" id="10116"/>
    <lineage>
        <taxon>Eukaryota</taxon>
        <taxon>Metazoa</taxon>
        <taxon>Chordata</taxon>
        <taxon>Craniata</taxon>
        <taxon>Vertebrata</taxon>
        <taxon>Euteleostomi</taxon>
        <taxon>Mammalia</taxon>
        <taxon>Eutheria</taxon>
        <taxon>Euarchontoglires</taxon>
        <taxon>Glires</taxon>
        <taxon>Rodentia</taxon>
        <taxon>Myomorpha</taxon>
        <taxon>Muroidea</taxon>
        <taxon>Muridae</taxon>
        <taxon>Murinae</taxon>
        <taxon>Rattus</taxon>
    </lineage>
</organism>
<feature type="non-terminal residue" evidence="1">
    <location>
        <position position="26"/>
    </location>
</feature>
<name>A6IBL8_RAT</name>
<proteinExistence type="predicted"/>
<reference evidence="2" key="1">
    <citation type="submission" date="2005-09" db="EMBL/GenBank/DDBJ databases">
        <authorList>
            <person name="Mural R.J."/>
            <person name="Li P.W."/>
            <person name="Adams M.D."/>
            <person name="Amanatides P.G."/>
            <person name="Baden-Tillson H."/>
            <person name="Barnstead M."/>
            <person name="Chin S.H."/>
            <person name="Dew I."/>
            <person name="Evans C.A."/>
            <person name="Ferriera S."/>
            <person name="Flanigan M."/>
            <person name="Fosler C."/>
            <person name="Glodek A."/>
            <person name="Gu Z."/>
            <person name="Holt R.A."/>
            <person name="Jennings D."/>
            <person name="Kraft C.L."/>
            <person name="Lu F."/>
            <person name="Nguyen T."/>
            <person name="Nusskern D.R."/>
            <person name="Pfannkoch C.M."/>
            <person name="Sitter C."/>
            <person name="Sutton G.G."/>
            <person name="Venter J.C."/>
            <person name="Wang Z."/>
            <person name="Woodage T."/>
            <person name="Zheng X.H."/>
            <person name="Zhong F."/>
        </authorList>
    </citation>
    <scope>NUCLEOTIDE SEQUENCE [LARGE SCALE GENOMIC DNA]</scope>
    <source>
        <strain>BN</strain>
        <strain evidence="2">Sprague-Dawley</strain>
    </source>
</reference>
<dbReference type="EMBL" id="CH473957">
    <property type="protein sequence ID" value="EDL91486.1"/>
    <property type="molecule type" value="Genomic_DNA"/>
</dbReference>
<protein>
    <submittedName>
        <fullName evidence="1">RCG56030</fullName>
    </submittedName>
</protein>
<evidence type="ECO:0000313" key="1">
    <source>
        <dbReference type="EMBL" id="EDL91486.1"/>
    </source>
</evidence>
<dbReference type="Proteomes" id="UP000234681">
    <property type="component" value="Chromosome 4"/>
</dbReference>
<accession>A6IBL8</accession>
<sequence>MHPKKETTAVGQRVILTCLLSRSCEC</sequence>
<evidence type="ECO:0000313" key="2">
    <source>
        <dbReference type="Proteomes" id="UP000234681"/>
    </source>
</evidence>
<dbReference type="AlphaFoldDB" id="A6IBL8"/>
<gene>
    <name evidence="1" type="ORF">rCG_56030</name>
</gene>